<dbReference type="RefSeq" id="WP_117775597.1">
    <property type="nucleotide sequence ID" value="NZ_CABJDM010000003.1"/>
</dbReference>
<dbReference type="Proteomes" id="UP000286038">
    <property type="component" value="Unassembled WGS sequence"/>
</dbReference>
<comment type="caution">
    <text evidence="1">The sequence shown here is derived from an EMBL/GenBank/DDBJ whole genome shotgun (WGS) entry which is preliminary data.</text>
</comment>
<sequence length="84" mass="9949">METMNLDSMRVNIFKELMTLDKNNLQKLYAYILTLTKKKETAEVTLLEEMLDANAEYALKAHERGDVYTTEDVRNYIEEQLGWR</sequence>
<dbReference type="EMBL" id="QRPV01000003">
    <property type="protein sequence ID" value="RHM46188.1"/>
    <property type="molecule type" value="Genomic_DNA"/>
</dbReference>
<evidence type="ECO:0000313" key="1">
    <source>
        <dbReference type="EMBL" id="RGY12702.1"/>
    </source>
</evidence>
<accession>A0A413IJE4</accession>
<dbReference type="EMBL" id="QSCR01000041">
    <property type="protein sequence ID" value="RGY12702.1"/>
    <property type="molecule type" value="Genomic_DNA"/>
</dbReference>
<gene>
    <name evidence="2" type="ORF">DWZ68_04325</name>
    <name evidence="1" type="ORF">DXA50_17410</name>
</gene>
<proteinExistence type="predicted"/>
<evidence type="ECO:0000313" key="4">
    <source>
        <dbReference type="Proteomes" id="UP000286063"/>
    </source>
</evidence>
<protein>
    <submittedName>
        <fullName evidence="1">Uncharacterized protein</fullName>
    </submittedName>
</protein>
<dbReference type="Proteomes" id="UP000286063">
    <property type="component" value="Unassembled WGS sequence"/>
</dbReference>
<organism evidence="1 4">
    <name type="scientific">Butyricimonas virosa</name>
    <dbReference type="NCBI Taxonomy" id="544645"/>
    <lineage>
        <taxon>Bacteria</taxon>
        <taxon>Pseudomonadati</taxon>
        <taxon>Bacteroidota</taxon>
        <taxon>Bacteroidia</taxon>
        <taxon>Bacteroidales</taxon>
        <taxon>Odoribacteraceae</taxon>
        <taxon>Butyricimonas</taxon>
    </lineage>
</organism>
<dbReference type="OrthoDB" id="1098142at2"/>
<reference evidence="3 4" key="1">
    <citation type="submission" date="2018-08" db="EMBL/GenBank/DDBJ databases">
        <title>A genome reference for cultivated species of the human gut microbiota.</title>
        <authorList>
            <person name="Zou Y."/>
            <person name="Xue W."/>
            <person name="Luo G."/>
        </authorList>
    </citation>
    <scope>NUCLEOTIDE SEQUENCE [LARGE SCALE GENOMIC DNA]</scope>
    <source>
        <strain evidence="2 3">AF34-33</strain>
        <strain evidence="1 4">OF02-7</strain>
    </source>
</reference>
<name>A0A413IJE4_9BACT</name>
<evidence type="ECO:0000313" key="3">
    <source>
        <dbReference type="Proteomes" id="UP000286038"/>
    </source>
</evidence>
<evidence type="ECO:0000313" key="2">
    <source>
        <dbReference type="EMBL" id="RHM46188.1"/>
    </source>
</evidence>
<dbReference type="AlphaFoldDB" id="A0A413IJE4"/>